<dbReference type="InterPro" id="IPR051635">
    <property type="entry name" value="SNAT-like"/>
</dbReference>
<dbReference type="EMBL" id="JBHRZV010000051">
    <property type="protein sequence ID" value="MFC3928647.1"/>
    <property type="molecule type" value="Genomic_DNA"/>
</dbReference>
<protein>
    <submittedName>
        <fullName evidence="4">GNAT family N-acetyltransferase</fullName>
        <ecNumber evidence="4">2.3.-.-</ecNumber>
    </submittedName>
</protein>
<evidence type="ECO:0000259" key="3">
    <source>
        <dbReference type="PROSITE" id="PS51186"/>
    </source>
</evidence>
<sequence>MSLTMSIRQGKPEDLEILFSIEYENFGPEIGMPKSVMAAYLAKASETFLVVEFGTVIAGYIMGTMALQANLIDEYFFSVPSQSISEAYVAVTGLSVSEAFQGQGIGTMLLAAMKDLVVSKGHKGIVLTCEEGLVPYYEMNGFEDYGLSESKLGNQEWIKMVWLAQDRADIVTKP</sequence>
<dbReference type="RefSeq" id="WP_380427396.1">
    <property type="nucleotide sequence ID" value="NZ_JBHRZV010000051.1"/>
</dbReference>
<dbReference type="InterPro" id="IPR016181">
    <property type="entry name" value="Acyl_CoA_acyltransferase"/>
</dbReference>
<dbReference type="Gene3D" id="3.40.630.30">
    <property type="match status" value="1"/>
</dbReference>
<keyword evidence="1 4" id="KW-0808">Transferase</keyword>
<comment type="caution">
    <text evidence="4">The sequence shown here is derived from an EMBL/GenBank/DDBJ whole genome shotgun (WGS) entry which is preliminary data.</text>
</comment>
<dbReference type="PANTHER" id="PTHR10908:SF0">
    <property type="entry name" value="SEROTONIN N-ACETYLTRANSFERASE"/>
    <property type="match status" value="1"/>
</dbReference>
<evidence type="ECO:0000256" key="2">
    <source>
        <dbReference type="ARBA" id="ARBA00023315"/>
    </source>
</evidence>
<proteinExistence type="predicted"/>
<name>A0ABV8CX64_9STRE</name>
<evidence type="ECO:0000256" key="1">
    <source>
        <dbReference type="ARBA" id="ARBA00022679"/>
    </source>
</evidence>
<evidence type="ECO:0000313" key="5">
    <source>
        <dbReference type="Proteomes" id="UP001595807"/>
    </source>
</evidence>
<reference evidence="5" key="1">
    <citation type="journal article" date="2019" name="Int. J. Syst. Evol. Microbiol.">
        <title>The Global Catalogue of Microorganisms (GCM) 10K type strain sequencing project: providing services to taxonomists for standard genome sequencing and annotation.</title>
        <authorList>
            <consortium name="The Broad Institute Genomics Platform"/>
            <consortium name="The Broad Institute Genome Sequencing Center for Infectious Disease"/>
            <person name="Wu L."/>
            <person name="Ma J."/>
        </authorList>
    </citation>
    <scope>NUCLEOTIDE SEQUENCE [LARGE SCALE GENOMIC DNA]</scope>
    <source>
        <strain evidence="5">CCUG 67170</strain>
    </source>
</reference>
<gene>
    <name evidence="4" type="ORF">ACFORF_08755</name>
</gene>
<feature type="domain" description="N-acetyltransferase" evidence="3">
    <location>
        <begin position="5"/>
        <end position="168"/>
    </location>
</feature>
<dbReference type="PROSITE" id="PS51186">
    <property type="entry name" value="GNAT"/>
    <property type="match status" value="1"/>
</dbReference>
<dbReference type="CDD" id="cd04301">
    <property type="entry name" value="NAT_SF"/>
    <property type="match status" value="1"/>
</dbReference>
<organism evidence="4 5">
    <name type="scientific">Streptococcus caprae</name>
    <dbReference type="NCBI Taxonomy" id="1640501"/>
    <lineage>
        <taxon>Bacteria</taxon>
        <taxon>Bacillati</taxon>
        <taxon>Bacillota</taxon>
        <taxon>Bacilli</taxon>
        <taxon>Lactobacillales</taxon>
        <taxon>Streptococcaceae</taxon>
        <taxon>Streptococcus</taxon>
    </lineage>
</organism>
<keyword evidence="5" id="KW-1185">Reference proteome</keyword>
<dbReference type="SUPFAM" id="SSF55729">
    <property type="entry name" value="Acyl-CoA N-acyltransferases (Nat)"/>
    <property type="match status" value="1"/>
</dbReference>
<dbReference type="Pfam" id="PF00583">
    <property type="entry name" value="Acetyltransf_1"/>
    <property type="match status" value="1"/>
</dbReference>
<accession>A0ABV8CX64</accession>
<dbReference type="GO" id="GO:0016746">
    <property type="term" value="F:acyltransferase activity"/>
    <property type="evidence" value="ECO:0007669"/>
    <property type="project" value="UniProtKB-KW"/>
</dbReference>
<dbReference type="PANTHER" id="PTHR10908">
    <property type="entry name" value="SEROTONIN N-ACETYLTRANSFERASE"/>
    <property type="match status" value="1"/>
</dbReference>
<evidence type="ECO:0000313" key="4">
    <source>
        <dbReference type="EMBL" id="MFC3928647.1"/>
    </source>
</evidence>
<keyword evidence="2 4" id="KW-0012">Acyltransferase</keyword>
<dbReference type="InterPro" id="IPR000182">
    <property type="entry name" value="GNAT_dom"/>
</dbReference>
<dbReference type="EC" id="2.3.-.-" evidence="4"/>
<dbReference type="Proteomes" id="UP001595807">
    <property type="component" value="Unassembled WGS sequence"/>
</dbReference>